<proteinExistence type="predicted"/>
<feature type="domain" description="SGNH hydrolase-type esterase" evidence="1">
    <location>
        <begin position="32"/>
        <end position="225"/>
    </location>
</feature>
<dbReference type="Gene3D" id="3.40.50.1110">
    <property type="entry name" value="SGNH hydrolase"/>
    <property type="match status" value="1"/>
</dbReference>
<gene>
    <name evidence="2" type="ORF">ACFQIC_03390</name>
</gene>
<organism evidence="2 3">
    <name type="scientific">Halobacillus seohaensis</name>
    <dbReference type="NCBI Taxonomy" id="447421"/>
    <lineage>
        <taxon>Bacteria</taxon>
        <taxon>Bacillati</taxon>
        <taxon>Bacillota</taxon>
        <taxon>Bacilli</taxon>
        <taxon>Bacillales</taxon>
        <taxon>Bacillaceae</taxon>
        <taxon>Halobacillus</taxon>
    </lineage>
</organism>
<dbReference type="SUPFAM" id="SSF52266">
    <property type="entry name" value="SGNH hydrolase"/>
    <property type="match status" value="1"/>
</dbReference>
<evidence type="ECO:0000313" key="3">
    <source>
        <dbReference type="Proteomes" id="UP001596410"/>
    </source>
</evidence>
<dbReference type="InterPro" id="IPR036514">
    <property type="entry name" value="SGNH_hydro_sf"/>
</dbReference>
<keyword evidence="3" id="KW-1185">Reference proteome</keyword>
<dbReference type="Pfam" id="PF13472">
    <property type="entry name" value="Lipase_GDSL_2"/>
    <property type="match status" value="1"/>
</dbReference>
<reference evidence="3" key="1">
    <citation type="journal article" date="2019" name="Int. J. Syst. Evol. Microbiol.">
        <title>The Global Catalogue of Microorganisms (GCM) 10K type strain sequencing project: providing services to taxonomists for standard genome sequencing and annotation.</title>
        <authorList>
            <consortium name="The Broad Institute Genomics Platform"/>
            <consortium name="The Broad Institute Genome Sequencing Center for Infectious Disease"/>
            <person name="Wu L."/>
            <person name="Ma J."/>
        </authorList>
    </citation>
    <scope>NUCLEOTIDE SEQUENCE [LARGE SCALE GENOMIC DNA]</scope>
    <source>
        <strain evidence="3">CGMCC 4.1621</strain>
    </source>
</reference>
<dbReference type="EMBL" id="JBHSZV010000010">
    <property type="protein sequence ID" value="MFC7060914.1"/>
    <property type="molecule type" value="Genomic_DNA"/>
</dbReference>
<dbReference type="Proteomes" id="UP001596410">
    <property type="component" value="Unassembled WGS sequence"/>
</dbReference>
<evidence type="ECO:0000313" key="2">
    <source>
        <dbReference type="EMBL" id="MFC7060914.1"/>
    </source>
</evidence>
<dbReference type="RefSeq" id="WP_390216940.1">
    <property type="nucleotide sequence ID" value="NZ_JBHSZV010000010.1"/>
</dbReference>
<dbReference type="InterPro" id="IPR013830">
    <property type="entry name" value="SGNH_hydro"/>
</dbReference>
<accession>A0ABW2EF00</accession>
<sequence>MKKISVLLCFLLVINIITPYMVQAGHPKHLVAIGDSIPYGYNLKKENKFPPGEAFPFVIGEDANLEVTNLGIPGLTSGEMLQAIRENEVFQNTVKDSDYVVVYIGGNDLLNILKKHKDKGVKGINMDEVGIVVRNLLFNVYSTVMELDKLTDGKILVYNIYNPYPIEGKTLNQPLHYINVQYSSLIELLSHFTEVKLIDAYQAFKGNPDYIIKEDVHPTVEGHKVLANLGLKQIKE</sequence>
<keyword evidence="2" id="KW-0378">Hydrolase</keyword>
<dbReference type="GO" id="GO:0016787">
    <property type="term" value="F:hydrolase activity"/>
    <property type="evidence" value="ECO:0007669"/>
    <property type="project" value="UniProtKB-KW"/>
</dbReference>
<evidence type="ECO:0000259" key="1">
    <source>
        <dbReference type="Pfam" id="PF13472"/>
    </source>
</evidence>
<comment type="caution">
    <text evidence="2">The sequence shown here is derived from an EMBL/GenBank/DDBJ whole genome shotgun (WGS) entry which is preliminary data.</text>
</comment>
<name>A0ABW2EF00_9BACI</name>
<protein>
    <submittedName>
        <fullName evidence="2">SGNH/GDSL hydrolase family protein</fullName>
    </submittedName>
</protein>